<feature type="domain" description="NDT80" evidence="4">
    <location>
        <begin position="200"/>
        <end position="481"/>
    </location>
</feature>
<dbReference type="EMBL" id="CANTUO010000001">
    <property type="protein sequence ID" value="CAI5755503.1"/>
    <property type="molecule type" value="Genomic_DNA"/>
</dbReference>
<dbReference type="GO" id="GO:0045944">
    <property type="term" value="P:positive regulation of transcription by RNA polymerase II"/>
    <property type="evidence" value="ECO:0007669"/>
    <property type="project" value="TreeGrafter"/>
</dbReference>
<keyword evidence="6" id="KW-1185">Reference proteome</keyword>
<dbReference type="InterPro" id="IPR008967">
    <property type="entry name" value="p53-like_TF_DNA-bd_sf"/>
</dbReference>
<evidence type="ECO:0000259" key="4">
    <source>
        <dbReference type="PROSITE" id="PS51517"/>
    </source>
</evidence>
<dbReference type="OrthoDB" id="4117572at2759"/>
<feature type="compositionally biased region" description="Low complexity" evidence="3">
    <location>
        <begin position="25"/>
        <end position="52"/>
    </location>
</feature>
<dbReference type="PROSITE" id="PS51517">
    <property type="entry name" value="NDT80"/>
    <property type="match status" value="1"/>
</dbReference>
<feature type="region of interest" description="Disordered" evidence="3">
    <location>
        <begin position="25"/>
        <end position="81"/>
    </location>
</feature>
<comment type="caution">
    <text evidence="5">The sequence shown here is derived from an EMBL/GenBank/DDBJ whole genome shotgun (WGS) entry which is preliminary data.</text>
</comment>
<dbReference type="PANTHER" id="PTHR35144">
    <property type="entry name" value="MEIOSIS-SPECIFIC TRANSCRIPTION FACTOR NDT80"/>
    <property type="match status" value="1"/>
</dbReference>
<organism evidence="5 6">
    <name type="scientific">Candida verbasci</name>
    <dbReference type="NCBI Taxonomy" id="1227364"/>
    <lineage>
        <taxon>Eukaryota</taxon>
        <taxon>Fungi</taxon>
        <taxon>Dikarya</taxon>
        <taxon>Ascomycota</taxon>
        <taxon>Saccharomycotina</taxon>
        <taxon>Pichiomycetes</taxon>
        <taxon>Debaryomycetaceae</taxon>
        <taxon>Candida/Lodderomyces clade</taxon>
        <taxon>Candida</taxon>
    </lineage>
</organism>
<evidence type="ECO:0000256" key="1">
    <source>
        <dbReference type="ARBA" id="ARBA00023125"/>
    </source>
</evidence>
<dbReference type="Gene3D" id="2.60.40.1390">
    <property type="entry name" value="NDT80 DNA-binding domain"/>
    <property type="match status" value="1"/>
</dbReference>
<dbReference type="AlphaFoldDB" id="A0A9W4X806"/>
<dbReference type="Proteomes" id="UP001152885">
    <property type="component" value="Unassembled WGS sequence"/>
</dbReference>
<feature type="compositionally biased region" description="Polar residues" evidence="3">
    <location>
        <begin position="642"/>
        <end position="659"/>
    </location>
</feature>
<gene>
    <name evidence="5" type="ORF">CANVERA_P0019</name>
</gene>
<feature type="region of interest" description="Disordered" evidence="3">
    <location>
        <begin position="120"/>
        <end position="146"/>
    </location>
</feature>
<dbReference type="InterPro" id="IPR052605">
    <property type="entry name" value="Fungal_trans_regulator"/>
</dbReference>
<feature type="compositionally biased region" description="Basic residues" evidence="3">
    <location>
        <begin position="192"/>
        <end position="201"/>
    </location>
</feature>
<name>A0A9W4X806_9ASCO</name>
<dbReference type="GO" id="GO:0003700">
    <property type="term" value="F:DNA-binding transcription factor activity"/>
    <property type="evidence" value="ECO:0007669"/>
    <property type="project" value="UniProtKB-UniRule"/>
</dbReference>
<feature type="compositionally biased region" description="Low complexity" evidence="3">
    <location>
        <begin position="122"/>
        <end position="137"/>
    </location>
</feature>
<accession>A0A9W4X806</accession>
<dbReference type="Pfam" id="PF05224">
    <property type="entry name" value="NDT80_PhoG"/>
    <property type="match status" value="1"/>
</dbReference>
<feature type="DNA-binding region" description="NDT80" evidence="2">
    <location>
        <begin position="200"/>
        <end position="481"/>
    </location>
</feature>
<protein>
    <recommendedName>
        <fullName evidence="4">NDT80 domain-containing protein</fullName>
    </recommendedName>
</protein>
<dbReference type="PANTHER" id="PTHR35144:SF1">
    <property type="entry name" value="PROTEIN PACG"/>
    <property type="match status" value="1"/>
</dbReference>
<feature type="compositionally biased region" description="Polar residues" evidence="3">
    <location>
        <begin position="53"/>
        <end position="70"/>
    </location>
</feature>
<feature type="region of interest" description="Disordered" evidence="3">
    <location>
        <begin position="631"/>
        <end position="659"/>
    </location>
</feature>
<evidence type="ECO:0000256" key="2">
    <source>
        <dbReference type="PROSITE-ProRule" id="PRU00850"/>
    </source>
</evidence>
<evidence type="ECO:0000313" key="6">
    <source>
        <dbReference type="Proteomes" id="UP001152885"/>
    </source>
</evidence>
<dbReference type="GO" id="GO:0000228">
    <property type="term" value="C:nuclear chromosome"/>
    <property type="evidence" value="ECO:0007669"/>
    <property type="project" value="TreeGrafter"/>
</dbReference>
<dbReference type="InterPro" id="IPR037141">
    <property type="entry name" value="NDT80_DNA-bd_dom_sf"/>
</dbReference>
<dbReference type="GO" id="GO:0051321">
    <property type="term" value="P:meiotic cell cycle"/>
    <property type="evidence" value="ECO:0007669"/>
    <property type="project" value="TreeGrafter"/>
</dbReference>
<dbReference type="SUPFAM" id="SSF49417">
    <property type="entry name" value="p53-like transcription factors"/>
    <property type="match status" value="1"/>
</dbReference>
<proteinExistence type="predicted"/>
<feature type="region of interest" description="Disordered" evidence="3">
    <location>
        <begin position="174"/>
        <end position="201"/>
    </location>
</feature>
<dbReference type="InterPro" id="IPR024061">
    <property type="entry name" value="NDT80_DNA-bd_dom"/>
</dbReference>
<reference evidence="5" key="1">
    <citation type="submission" date="2022-12" db="EMBL/GenBank/DDBJ databases">
        <authorList>
            <person name="Brejova B."/>
        </authorList>
    </citation>
    <scope>NUCLEOTIDE SEQUENCE</scope>
</reference>
<dbReference type="GO" id="GO:0003677">
    <property type="term" value="F:DNA binding"/>
    <property type="evidence" value="ECO:0007669"/>
    <property type="project" value="UniProtKB-KW"/>
</dbReference>
<keyword evidence="1 2" id="KW-0238">DNA-binding</keyword>
<evidence type="ECO:0000313" key="5">
    <source>
        <dbReference type="EMBL" id="CAI5755503.1"/>
    </source>
</evidence>
<evidence type="ECO:0000256" key="3">
    <source>
        <dbReference type="SAM" id="MobiDB-lite"/>
    </source>
</evidence>
<sequence length="659" mass="76204">MDSSNKDRLEDLALLFLPDILNTVQSTNSNTNQSSPNNQTNSNNSNNNTTNTGANPENSNDSSFTYHQTPSHQHQQHSHSSYQDFLNNNNFINRSTENMLQQNNYNQQLLSSQYSHMNHFNPYYPYEQQSQPSQQQIAPPPTQQPNQLMYQNQYQQIYQQTPEPQQILQPNQQQYNTGNYDDASNVVESSPKKKKQKGRKKDFKHIEYQIDLKPSKLKSLLDFKPSGITSINDYKIIDKYNNEVQIEFSGFLNGRFLTNDIDNNNYIFTKNELNKNKECTNITGKVDPKVISCYRRNYIQINMNLQLKSMKSKLLKLICSEYGYQTTRVIKYFKIEISACTNLSNSKSVGIIIKKEEQKKSNPEYKEDLIVYTPINNVDTIINLQDAEINDNNEIEKFYTIKKLQFKNATPNNGNLTFQNYYHLKVKLSCIVADIYFDDYIEEDEGKNEDLSNTNEIILSELVSTPIIVRGRNPSFYSERKDLLIKGRSPSSKKSFRKLNEESLSNFRLDSNNSNLNIYSHTSSENEIENDNEHDIDNEQDLENEIDVDNELDLDIDANSPISTNLDLIENNEILPNLSYSTNNSNNLISNPNGSGDNNCEIGSNEKYKYFPISSVYYLPPVNVVYFPHRAHHPNQKDDNDSNSQIEKIDTRSSNVYFK</sequence>